<dbReference type="InterPro" id="IPR001611">
    <property type="entry name" value="Leu-rich_rpt"/>
</dbReference>
<evidence type="ECO:0000313" key="5">
    <source>
        <dbReference type="EMBL" id="KAG2387046.1"/>
    </source>
</evidence>
<evidence type="ECO:0000313" key="6">
    <source>
        <dbReference type="Proteomes" id="UP000816034"/>
    </source>
</evidence>
<feature type="region of interest" description="Disordered" evidence="4">
    <location>
        <begin position="1"/>
        <end position="148"/>
    </location>
</feature>
<protein>
    <submittedName>
        <fullName evidence="5">Uncharacterized protein</fullName>
    </submittedName>
</protein>
<keyword evidence="3" id="KW-0175">Coiled coil</keyword>
<feature type="compositionally biased region" description="Low complexity" evidence="4">
    <location>
        <begin position="78"/>
        <end position="98"/>
    </location>
</feature>
<keyword evidence="6" id="KW-1185">Reference proteome</keyword>
<feature type="compositionally biased region" description="Basic and acidic residues" evidence="4">
    <location>
        <begin position="53"/>
        <end position="67"/>
    </location>
</feature>
<dbReference type="InterPro" id="IPR032675">
    <property type="entry name" value="LRR_dom_sf"/>
</dbReference>
<evidence type="ECO:0000256" key="4">
    <source>
        <dbReference type="SAM" id="MobiDB-lite"/>
    </source>
</evidence>
<dbReference type="SUPFAM" id="SSF52058">
    <property type="entry name" value="L domain-like"/>
    <property type="match status" value="1"/>
</dbReference>
<dbReference type="PANTHER" id="PTHR47566:SF1">
    <property type="entry name" value="PROTEIN NUD1"/>
    <property type="match status" value="1"/>
</dbReference>
<dbReference type="AlphaFoldDB" id="A0AA88GRG3"/>
<dbReference type="GO" id="GO:0035591">
    <property type="term" value="F:signaling adaptor activity"/>
    <property type="evidence" value="ECO:0007669"/>
    <property type="project" value="TreeGrafter"/>
</dbReference>
<dbReference type="RefSeq" id="XP_044551038.1">
    <property type="nucleotide sequence ID" value="XM_044691460.1"/>
</dbReference>
<feature type="compositionally biased region" description="Polar residues" evidence="4">
    <location>
        <begin position="15"/>
        <end position="50"/>
    </location>
</feature>
<feature type="compositionally biased region" description="Polar residues" evidence="4">
    <location>
        <begin position="102"/>
        <end position="111"/>
    </location>
</feature>
<comment type="caution">
    <text evidence="5">The sequence shown here is derived from an EMBL/GenBank/DDBJ whole genome shotgun (WGS) entry which is preliminary data.</text>
</comment>
<dbReference type="PROSITE" id="PS51450">
    <property type="entry name" value="LRR"/>
    <property type="match status" value="1"/>
</dbReference>
<gene>
    <name evidence="5" type="ORF">C9374_002081</name>
</gene>
<evidence type="ECO:0000256" key="2">
    <source>
        <dbReference type="ARBA" id="ARBA00022737"/>
    </source>
</evidence>
<name>A0AA88GRG3_NAELO</name>
<dbReference type="SMART" id="SM00365">
    <property type="entry name" value="LRR_SD22"/>
    <property type="match status" value="4"/>
</dbReference>
<reference evidence="5 6" key="1">
    <citation type="journal article" date="2018" name="BMC Genomics">
        <title>The genome of Naegleria lovaniensis, the basis for a comparative approach to unravel pathogenicity factors of the human pathogenic amoeba N. fowleri.</title>
        <authorList>
            <person name="Liechti N."/>
            <person name="Schurch N."/>
            <person name="Bruggmann R."/>
            <person name="Wittwer M."/>
        </authorList>
    </citation>
    <scope>NUCLEOTIDE SEQUENCE [LARGE SCALE GENOMIC DNA]</scope>
    <source>
        <strain evidence="5 6">ATCC 30569</strain>
    </source>
</reference>
<dbReference type="GeneID" id="68094537"/>
<accession>A0AA88GRG3</accession>
<keyword evidence="2" id="KW-0677">Repeat</keyword>
<evidence type="ECO:0000256" key="1">
    <source>
        <dbReference type="ARBA" id="ARBA00022614"/>
    </source>
</evidence>
<keyword evidence="1" id="KW-0433">Leucine-rich repeat</keyword>
<feature type="coiled-coil region" evidence="3">
    <location>
        <begin position="474"/>
        <end position="511"/>
    </location>
</feature>
<organism evidence="5 6">
    <name type="scientific">Naegleria lovaniensis</name>
    <name type="common">Amoeba</name>
    <dbReference type="NCBI Taxonomy" id="51637"/>
    <lineage>
        <taxon>Eukaryota</taxon>
        <taxon>Discoba</taxon>
        <taxon>Heterolobosea</taxon>
        <taxon>Tetramitia</taxon>
        <taxon>Eutetramitia</taxon>
        <taxon>Vahlkampfiidae</taxon>
        <taxon>Naegleria</taxon>
    </lineage>
</organism>
<dbReference type="Gene3D" id="3.80.10.10">
    <property type="entry name" value="Ribonuclease Inhibitor"/>
    <property type="match status" value="2"/>
</dbReference>
<dbReference type="InterPro" id="IPR052574">
    <property type="entry name" value="CDIRP"/>
</dbReference>
<sequence length="682" mass="76315">MNKKFEMKSLHAKTSKSVPSKDSNNVLVSHNNRATTASDTLQPNCKTRNAASLEKKSTSINHHRVDSVESGSVPTKGTRSNSSSRASSASSTSSSSSRSSDHLASTIQKNGKSSEQSKSSKQSVEKQTPSKTISKPSKSQPERTNNSVKKLCHEEISQKNDSKKESKQEAVVDLTQTLELRHQNLSSFPEAHVAKTELVKLDISFNSFSELDMLSNFPKLVSFKAMYNKLKNLDGIELCEQLKDCNMTGNAIEDVTKLAFCKKLETLSLDGNKIASFPSLSSLKCLTSLSVDNNCLKTFDGISGLENITTFSAARNCFEKLTGLGKCRFRSNLIELDLSFNMLDKADFACLPTFDKLEIRVLVLSGNLFESLNGIESRFPHLESLDVRDNLIPHVKQLQESISSLSELEMLYVSGNPMCDINSNYVKILSTHVKNLRLIDEVRVNALDIPPEIDQNDSTVITELGYAEPTFDDKELLDQVLKREQTSLKEAEEVKALFSNLEKQTRKLEKTFENSLYHLDANLNEIKKGILFNLDFERNEKAVTFGEVETQSMDMRSSQTLDLSDIRKAMNKIEKKPVTKLEDMQTSNVRKSLNHIERIRAAQQYSKNTEMESNNKEPSDRSTELIDDLNFVDGGHSVNDTSEKVVSEVEQFLYLLNSKTAERKVPPSSTGGLKVRRKNKDS</sequence>
<dbReference type="Proteomes" id="UP000816034">
    <property type="component" value="Unassembled WGS sequence"/>
</dbReference>
<evidence type="ECO:0000256" key="3">
    <source>
        <dbReference type="SAM" id="Coils"/>
    </source>
</evidence>
<dbReference type="PANTHER" id="PTHR47566">
    <property type="match status" value="1"/>
</dbReference>
<proteinExistence type="predicted"/>
<dbReference type="Pfam" id="PF12799">
    <property type="entry name" value="LRR_4"/>
    <property type="match status" value="1"/>
</dbReference>
<feature type="region of interest" description="Disordered" evidence="4">
    <location>
        <begin position="659"/>
        <end position="682"/>
    </location>
</feature>
<dbReference type="InterPro" id="IPR025875">
    <property type="entry name" value="Leu-rich_rpt_4"/>
</dbReference>
<dbReference type="EMBL" id="PYSW02000014">
    <property type="protein sequence ID" value="KAG2387046.1"/>
    <property type="molecule type" value="Genomic_DNA"/>
</dbReference>
<feature type="compositionally biased region" description="Low complexity" evidence="4">
    <location>
        <begin position="113"/>
        <end position="139"/>
    </location>
</feature>